<dbReference type="InterPro" id="IPR001005">
    <property type="entry name" value="SANT/Myb"/>
</dbReference>
<dbReference type="CDD" id="cd00167">
    <property type="entry name" value="SANT"/>
    <property type="match status" value="1"/>
</dbReference>
<keyword evidence="1" id="KW-0812">Transmembrane</keyword>
<organism evidence="8 9">
    <name type="scientific">Platysternon megacephalum</name>
    <name type="common">big-headed turtle</name>
    <dbReference type="NCBI Taxonomy" id="55544"/>
    <lineage>
        <taxon>Eukaryota</taxon>
        <taxon>Metazoa</taxon>
        <taxon>Chordata</taxon>
        <taxon>Craniata</taxon>
        <taxon>Vertebrata</taxon>
        <taxon>Euteleostomi</taxon>
        <taxon>Archelosauria</taxon>
        <taxon>Testudinata</taxon>
        <taxon>Testudines</taxon>
        <taxon>Cryptodira</taxon>
        <taxon>Durocryptodira</taxon>
        <taxon>Testudinoidea</taxon>
        <taxon>Platysternidae</taxon>
        <taxon>Platysternon</taxon>
    </lineage>
</organism>
<dbReference type="GO" id="GO:0012505">
    <property type="term" value="C:endomembrane system"/>
    <property type="evidence" value="ECO:0007669"/>
    <property type="project" value="UniProtKB-SubCell"/>
</dbReference>
<dbReference type="InterPro" id="IPR009057">
    <property type="entry name" value="Homeodomain-like_sf"/>
</dbReference>
<reference evidence="8 9" key="2">
    <citation type="submission" date="2019-04" db="EMBL/GenBank/DDBJ databases">
        <title>The genome sequence of big-headed turtle.</title>
        <authorList>
            <person name="Gong S."/>
        </authorList>
    </citation>
    <scope>NUCLEOTIDE SEQUENCE [LARGE SCALE GENOMIC DNA]</scope>
    <source>
        <strain evidence="8">DO16091913</strain>
        <tissue evidence="8">Muscle</tissue>
    </source>
</reference>
<sequence length="175" mass="20429">MLFPTGIVRLSELRNLAQNSRNAKTNMDLPDHIITQREIDDDEEEEENYNRDPEQMVIPADHRETMTSETRHRKRKTAKASEITLATMKEVAEDKCRGKRQKDFNNTEQDEYSDDENRKKEKSHNSEELWTQNQQKLLELALQQYPKGTSDRWDKIAKCVPGKSKVGSLFCMGLD</sequence>
<keyword evidence="4" id="KW-0472">Membrane</keyword>
<keyword evidence="8" id="KW-0808">Transferase</keyword>
<proteinExistence type="predicted"/>
<dbReference type="Pfam" id="PF23082">
    <property type="entry name" value="Myb_DNA-binding_2"/>
    <property type="match status" value="1"/>
</dbReference>
<feature type="compositionally biased region" description="Basic and acidic residues" evidence="6">
    <location>
        <begin position="90"/>
        <end position="105"/>
    </location>
</feature>
<evidence type="ECO:0000256" key="4">
    <source>
        <dbReference type="ARBA" id="ARBA00023136"/>
    </source>
</evidence>
<dbReference type="STRING" id="55544.A0A4D9DDV6"/>
<dbReference type="SUPFAM" id="SSF46689">
    <property type="entry name" value="Homeodomain-like"/>
    <property type="match status" value="1"/>
</dbReference>
<evidence type="ECO:0000256" key="3">
    <source>
        <dbReference type="ARBA" id="ARBA00022989"/>
    </source>
</evidence>
<evidence type="ECO:0000313" key="9">
    <source>
        <dbReference type="Proteomes" id="UP000297703"/>
    </source>
</evidence>
<comment type="caution">
    <text evidence="8">The sequence shown here is derived from an EMBL/GenBank/DDBJ whole genome shotgun (WGS) entry which is preliminary data.</text>
</comment>
<evidence type="ECO:0000256" key="1">
    <source>
        <dbReference type="ARBA" id="ARBA00022692"/>
    </source>
</evidence>
<dbReference type="AlphaFoldDB" id="A0A4D9DDV6"/>
<reference evidence="8 9" key="1">
    <citation type="submission" date="2019-04" db="EMBL/GenBank/DDBJ databases">
        <title>Draft genome of the big-headed turtle Platysternon megacephalum.</title>
        <authorList>
            <person name="Gong S."/>
        </authorList>
    </citation>
    <scope>NUCLEOTIDE SEQUENCE [LARGE SCALE GENOMIC DNA]</scope>
    <source>
        <strain evidence="8">DO16091913</strain>
        <tissue evidence="8">Muscle</tissue>
    </source>
</reference>
<dbReference type="Proteomes" id="UP000297703">
    <property type="component" value="Unassembled WGS sequence"/>
</dbReference>
<evidence type="ECO:0000256" key="5">
    <source>
        <dbReference type="ARBA" id="ARBA00037847"/>
    </source>
</evidence>
<dbReference type="PANTHER" id="PTHR44653">
    <property type="entry name" value="DNAJ HOMOLOG SUBFAMILY C MEMBER 1"/>
    <property type="match status" value="1"/>
</dbReference>
<name>A0A4D9DDV6_9SAUR</name>
<dbReference type="EMBL" id="QXTE01003648">
    <property type="protein sequence ID" value="TFJ95604.1"/>
    <property type="molecule type" value="Genomic_DNA"/>
</dbReference>
<evidence type="ECO:0000256" key="6">
    <source>
        <dbReference type="SAM" id="MobiDB-lite"/>
    </source>
</evidence>
<evidence type="ECO:0000259" key="7">
    <source>
        <dbReference type="Pfam" id="PF23082"/>
    </source>
</evidence>
<keyword evidence="2" id="KW-0732">Signal</keyword>
<feature type="domain" description="Myb-like" evidence="7">
    <location>
        <begin position="130"/>
        <end position="168"/>
    </location>
</feature>
<dbReference type="OrthoDB" id="1420887at2759"/>
<feature type="region of interest" description="Disordered" evidence="6">
    <location>
        <begin position="33"/>
        <end position="131"/>
    </location>
</feature>
<keyword evidence="3" id="KW-1133">Transmembrane helix</keyword>
<feature type="compositionally biased region" description="Basic and acidic residues" evidence="6">
    <location>
        <begin position="115"/>
        <end position="127"/>
    </location>
</feature>
<gene>
    <name evidence="8" type="ORF">DR999_PMT22775</name>
</gene>
<keyword evidence="9" id="KW-1185">Reference proteome</keyword>
<dbReference type="GO" id="GO:0016740">
    <property type="term" value="F:transferase activity"/>
    <property type="evidence" value="ECO:0007669"/>
    <property type="project" value="UniProtKB-KW"/>
</dbReference>
<protein>
    <submittedName>
        <fullName evidence="8">Methylmalonyl-CoA carboxyltransferase</fullName>
    </submittedName>
</protein>
<dbReference type="Gene3D" id="1.10.10.60">
    <property type="entry name" value="Homeodomain-like"/>
    <property type="match status" value="1"/>
</dbReference>
<feature type="compositionally biased region" description="Basic and acidic residues" evidence="6">
    <location>
        <begin position="48"/>
        <end position="70"/>
    </location>
</feature>
<evidence type="ECO:0000256" key="2">
    <source>
        <dbReference type="ARBA" id="ARBA00022729"/>
    </source>
</evidence>
<comment type="subcellular location">
    <subcellularLocation>
        <location evidence="5">Endomembrane system</location>
        <topology evidence="5">Single-pass membrane protein</topology>
    </subcellularLocation>
</comment>
<evidence type="ECO:0000313" key="8">
    <source>
        <dbReference type="EMBL" id="TFJ95604.1"/>
    </source>
</evidence>
<dbReference type="InterPro" id="IPR052606">
    <property type="entry name" value="DnaJ_domain_protein"/>
</dbReference>
<dbReference type="PANTHER" id="PTHR44653:SF2">
    <property type="entry name" value="DNAJ HOMOLOG SUBFAMILY C MEMBER 1"/>
    <property type="match status" value="1"/>
</dbReference>
<accession>A0A4D9DDV6</accession>